<gene>
    <name evidence="2" type="ORF">SAMN04487928_12081</name>
</gene>
<accession>A0A1I5W4L8</accession>
<dbReference type="EMBL" id="FOXO01000020">
    <property type="protein sequence ID" value="SFQ14685.1"/>
    <property type="molecule type" value="Genomic_DNA"/>
</dbReference>
<sequence>MDIAFSTGNAIVDEVSEMNLTGNIVPSIWFKTMRNECGKPMLLAIEILSDIVYWYRAKEIRDEGTGALIGYKKKFKKDLLQRSYRQIEEQYGVTKKQARLAIEYLCDIGVIRKHLRNETTKDGIKLYNSMYLELVPEKLKEITYPHRSFWGVPCRALPSAPQGTTLVPYTTEGGDLQGTTNTKITTETTTKDYINPIYQGNGSWNNTDIDQMDRVEEISMYREIIRDNLDYDSMRSRLACDSEKNRLDEIYEIICDVVNTTNNFVRIGGEDYPSQVVKSVFLKLRYEHVEYVMDCLDKTHSQIGNMRSYLITALYRSMQTMENSINQNVNHSMYEYVKNHGLS</sequence>
<evidence type="ECO:0000259" key="1">
    <source>
        <dbReference type="Pfam" id="PF19481"/>
    </source>
</evidence>
<dbReference type="Pfam" id="PF19481">
    <property type="entry name" value="DUF6017"/>
    <property type="match status" value="1"/>
</dbReference>
<organism evidence="2 3">
    <name type="scientific">Butyrivibrio proteoclasticus</name>
    <dbReference type="NCBI Taxonomy" id="43305"/>
    <lineage>
        <taxon>Bacteria</taxon>
        <taxon>Bacillati</taxon>
        <taxon>Bacillota</taxon>
        <taxon>Clostridia</taxon>
        <taxon>Lachnospirales</taxon>
        <taxon>Lachnospiraceae</taxon>
        <taxon>Butyrivibrio</taxon>
    </lineage>
</organism>
<dbReference type="InterPro" id="IPR046059">
    <property type="entry name" value="DUF6017"/>
</dbReference>
<reference evidence="3" key="1">
    <citation type="submission" date="2016-10" db="EMBL/GenBank/DDBJ databases">
        <authorList>
            <person name="Varghese N."/>
            <person name="Submissions S."/>
        </authorList>
    </citation>
    <scope>NUCLEOTIDE SEQUENCE [LARGE SCALE GENOMIC DNA]</scope>
    <source>
        <strain evidence="3">P18</strain>
    </source>
</reference>
<proteinExistence type="predicted"/>
<dbReference type="RefSeq" id="WP_074889591.1">
    <property type="nucleotide sequence ID" value="NZ_FOXO01000020.1"/>
</dbReference>
<keyword evidence="3" id="KW-1185">Reference proteome</keyword>
<protein>
    <recommendedName>
        <fullName evidence="1">DUF6017 domain-containing protein</fullName>
    </recommendedName>
</protein>
<evidence type="ECO:0000313" key="3">
    <source>
        <dbReference type="Proteomes" id="UP000182624"/>
    </source>
</evidence>
<evidence type="ECO:0000313" key="2">
    <source>
        <dbReference type="EMBL" id="SFQ14685.1"/>
    </source>
</evidence>
<dbReference type="OrthoDB" id="9803733at2"/>
<feature type="domain" description="DUF6017" evidence="1">
    <location>
        <begin position="215"/>
        <end position="333"/>
    </location>
</feature>
<dbReference type="AlphaFoldDB" id="A0A1I5W4L8"/>
<dbReference type="Proteomes" id="UP000182624">
    <property type="component" value="Unassembled WGS sequence"/>
</dbReference>
<name>A0A1I5W4L8_9FIRM</name>